<feature type="binding site" evidence="15">
    <location>
        <position position="134"/>
    </location>
    <ligand>
        <name>glyoxylate</name>
        <dbReference type="ChEBI" id="CHEBI:36655"/>
    </ligand>
</feature>
<feature type="binding site" evidence="15">
    <location>
        <position position="242"/>
    </location>
    <ligand>
        <name>FMN</name>
        <dbReference type="ChEBI" id="CHEBI:58210"/>
    </ligand>
</feature>
<evidence type="ECO:0000256" key="6">
    <source>
        <dbReference type="ARBA" id="ARBA00023002"/>
    </source>
</evidence>
<dbReference type="FunFam" id="3.20.20.70:FF:000029">
    <property type="entry name" value="L-lactate dehydrogenase"/>
    <property type="match status" value="1"/>
</dbReference>
<keyword evidence="5 15" id="KW-0288">FMN</keyword>
<evidence type="ECO:0000256" key="1">
    <source>
        <dbReference type="ARBA" id="ARBA00000616"/>
    </source>
</evidence>
<feature type="binding site" evidence="15">
    <location>
        <position position="28"/>
    </location>
    <ligand>
        <name>glyoxylate</name>
        <dbReference type="ChEBI" id="CHEBI:36655"/>
    </ligand>
</feature>
<keyword evidence="6" id="KW-0560">Oxidoreductase</keyword>
<keyword evidence="4 15" id="KW-0285">Flavoprotein</keyword>
<evidence type="ECO:0000256" key="4">
    <source>
        <dbReference type="ARBA" id="ARBA00022630"/>
    </source>
</evidence>
<evidence type="ECO:0000256" key="14">
    <source>
        <dbReference type="PIRSR" id="PIRSR000138-1"/>
    </source>
</evidence>
<feature type="binding site" evidence="15">
    <location>
        <position position="110"/>
    </location>
    <ligand>
        <name>FMN</name>
        <dbReference type="ChEBI" id="CHEBI:58210"/>
    </ligand>
</feature>
<dbReference type="PROSITE" id="PS00557">
    <property type="entry name" value="FMN_HYDROXY_ACID_DH_1"/>
    <property type="match status" value="1"/>
</dbReference>
<comment type="catalytic activity">
    <reaction evidence="10">
        <text>mandelate + O2 = phenylglyoxylate + H2O2</text>
        <dbReference type="Rhea" id="RHEA:68968"/>
        <dbReference type="ChEBI" id="CHEBI:15379"/>
        <dbReference type="ChEBI" id="CHEBI:16240"/>
        <dbReference type="ChEBI" id="CHEBI:25147"/>
        <dbReference type="ChEBI" id="CHEBI:36656"/>
    </reaction>
</comment>
<comment type="cofactor">
    <cofactor evidence="2">
        <name>FMN</name>
        <dbReference type="ChEBI" id="CHEBI:58210"/>
    </cofactor>
</comment>
<evidence type="ECO:0000256" key="11">
    <source>
        <dbReference type="ARBA" id="ARBA00050773"/>
    </source>
</evidence>
<feature type="binding site" evidence="15">
    <location>
        <position position="266"/>
    </location>
    <ligand>
        <name>glyoxylate</name>
        <dbReference type="ChEBI" id="CHEBI:36655"/>
    </ligand>
</feature>
<evidence type="ECO:0000256" key="15">
    <source>
        <dbReference type="PIRSR" id="PIRSR000138-2"/>
    </source>
</evidence>
<evidence type="ECO:0000256" key="2">
    <source>
        <dbReference type="ARBA" id="ARBA00001917"/>
    </source>
</evidence>
<dbReference type="PIRSF" id="PIRSF000138">
    <property type="entry name" value="Al-hdrx_acd_dh"/>
    <property type="match status" value="1"/>
</dbReference>
<evidence type="ECO:0000256" key="3">
    <source>
        <dbReference type="ARBA" id="ARBA00013087"/>
    </source>
</evidence>
<dbReference type="RefSeq" id="WP_110520669.1">
    <property type="nucleotide sequence ID" value="NZ_PDOF01000002.1"/>
</dbReference>
<dbReference type="Gene3D" id="3.20.20.70">
    <property type="entry name" value="Aldolase class I"/>
    <property type="match status" value="1"/>
</dbReference>
<dbReference type="GO" id="GO:0010181">
    <property type="term" value="F:FMN binding"/>
    <property type="evidence" value="ECO:0007669"/>
    <property type="project" value="InterPro"/>
</dbReference>
<comment type="catalytic activity">
    <reaction evidence="11">
        <text>2-hydroxyoctadecanoate + O2 = 2-oxooctadecanoate + H2O2</text>
        <dbReference type="Rhea" id="RHEA:68964"/>
        <dbReference type="ChEBI" id="CHEBI:15379"/>
        <dbReference type="ChEBI" id="CHEBI:16240"/>
        <dbReference type="ChEBI" id="CHEBI:17162"/>
        <dbReference type="ChEBI" id="CHEBI:76724"/>
    </reaction>
</comment>
<protein>
    <recommendedName>
        <fullName evidence="8">L-lactate oxidase</fullName>
        <ecNumber evidence="3">1.1.3.15</ecNumber>
    </recommendedName>
    <alternativeName>
        <fullName evidence="13">(S)-2-hydroxy-acid oxidase</fullName>
    </alternativeName>
</protein>
<name>A0A2W0H6W6_9BACI</name>
<accession>A0A2W0H6W6</accession>
<evidence type="ECO:0000313" key="18">
    <source>
        <dbReference type="Proteomes" id="UP000248066"/>
    </source>
</evidence>
<dbReference type="InterPro" id="IPR012133">
    <property type="entry name" value="Alpha-hydoxy_acid_DH_FMN"/>
</dbReference>
<dbReference type="InterPro" id="IPR037396">
    <property type="entry name" value="FMN_HAD"/>
</dbReference>
<dbReference type="InterPro" id="IPR013785">
    <property type="entry name" value="Aldolase_TIM"/>
</dbReference>
<dbReference type="InterPro" id="IPR000262">
    <property type="entry name" value="FMN-dep_DH"/>
</dbReference>
<gene>
    <name evidence="17" type="ORF">CR205_13650</name>
</gene>
<evidence type="ECO:0000259" key="16">
    <source>
        <dbReference type="PROSITE" id="PS51349"/>
    </source>
</evidence>
<evidence type="ECO:0000256" key="9">
    <source>
        <dbReference type="ARBA" id="ARBA00048754"/>
    </source>
</evidence>
<dbReference type="GO" id="GO:0003973">
    <property type="term" value="F:(S)-2-hydroxy-acid oxidase activity"/>
    <property type="evidence" value="ECO:0007669"/>
    <property type="project" value="UniProtKB-EC"/>
</dbReference>
<evidence type="ECO:0000256" key="12">
    <source>
        <dbReference type="ARBA" id="ARBA00052949"/>
    </source>
</evidence>
<comment type="caution">
    <text evidence="17">The sequence shown here is derived from an EMBL/GenBank/DDBJ whole genome shotgun (WGS) entry which is preliminary data.</text>
</comment>
<feature type="binding site" evidence="15">
    <location>
        <position position="160"/>
    </location>
    <ligand>
        <name>FMN</name>
        <dbReference type="ChEBI" id="CHEBI:58210"/>
    </ligand>
</feature>
<comment type="catalytic activity">
    <reaction evidence="9">
        <text>(S)-lactate + O2 = pyruvate + H2O2</text>
        <dbReference type="Rhea" id="RHEA:55868"/>
        <dbReference type="ChEBI" id="CHEBI:15361"/>
        <dbReference type="ChEBI" id="CHEBI:15379"/>
        <dbReference type="ChEBI" id="CHEBI:16240"/>
        <dbReference type="ChEBI" id="CHEBI:16651"/>
    </reaction>
    <physiologicalReaction direction="left-to-right" evidence="9">
        <dbReference type="Rhea" id="RHEA:55869"/>
    </physiologicalReaction>
</comment>
<comment type="similarity">
    <text evidence="7">Belongs to the FMN-dependent alpha-hydroxy acid dehydrogenase family.</text>
</comment>
<feature type="domain" description="FMN hydroxy acid dehydrogenase" evidence="16">
    <location>
        <begin position="2"/>
        <end position="370"/>
    </location>
</feature>
<feature type="binding site" evidence="15">
    <location>
        <position position="264"/>
    </location>
    <ligand>
        <name>FMN</name>
        <dbReference type="ChEBI" id="CHEBI:58210"/>
    </ligand>
</feature>
<feature type="binding site" evidence="15">
    <location>
        <position position="269"/>
    </location>
    <ligand>
        <name>glyoxylate</name>
        <dbReference type="ChEBI" id="CHEBI:36655"/>
    </ligand>
</feature>
<feature type="binding site" evidence="15">
    <location>
        <begin position="320"/>
        <end position="321"/>
    </location>
    <ligand>
        <name>FMN</name>
        <dbReference type="ChEBI" id="CHEBI:58210"/>
    </ligand>
</feature>
<dbReference type="OrthoDB" id="9770452at2"/>
<evidence type="ECO:0000256" key="5">
    <source>
        <dbReference type="ARBA" id="ARBA00022643"/>
    </source>
</evidence>
<evidence type="ECO:0000313" key="17">
    <source>
        <dbReference type="EMBL" id="PYZ96731.1"/>
    </source>
</evidence>
<dbReference type="EMBL" id="PDOF01000002">
    <property type="protein sequence ID" value="PYZ96731.1"/>
    <property type="molecule type" value="Genomic_DNA"/>
</dbReference>
<dbReference type="PANTHER" id="PTHR10578">
    <property type="entry name" value="S -2-HYDROXY-ACID OXIDASE-RELATED"/>
    <property type="match status" value="1"/>
</dbReference>
<feature type="binding site" evidence="15">
    <location>
        <begin position="297"/>
        <end position="301"/>
    </location>
    <ligand>
        <name>FMN</name>
        <dbReference type="ChEBI" id="CHEBI:58210"/>
    </ligand>
</feature>
<dbReference type="Proteomes" id="UP000248066">
    <property type="component" value="Unassembled WGS sequence"/>
</dbReference>
<evidence type="ECO:0000256" key="8">
    <source>
        <dbReference type="ARBA" id="ARBA00029513"/>
    </source>
</evidence>
<dbReference type="InterPro" id="IPR008259">
    <property type="entry name" value="FMN_hydac_DH_AS"/>
</dbReference>
<evidence type="ECO:0000256" key="13">
    <source>
        <dbReference type="ARBA" id="ARBA00079803"/>
    </source>
</evidence>
<feature type="binding site" evidence="15">
    <location>
        <position position="169"/>
    </location>
    <ligand>
        <name>glyoxylate</name>
        <dbReference type="ChEBI" id="CHEBI:36655"/>
    </ligand>
</feature>
<dbReference type="PROSITE" id="PS51349">
    <property type="entry name" value="FMN_HYDROXY_ACID_DH_2"/>
    <property type="match status" value="1"/>
</dbReference>
<comment type="catalytic activity">
    <reaction evidence="12">
        <text>2-hydroxyoctanoate + O2 = 2-oxooctanoate + H2O2</text>
        <dbReference type="Rhea" id="RHEA:67940"/>
        <dbReference type="ChEBI" id="CHEBI:15379"/>
        <dbReference type="ChEBI" id="CHEBI:16240"/>
        <dbReference type="ChEBI" id="CHEBI:133514"/>
        <dbReference type="ChEBI" id="CHEBI:176689"/>
    </reaction>
</comment>
<comment type="catalytic activity">
    <reaction evidence="1">
        <text>a (2S)-2-hydroxycarboxylate + O2 = a 2-oxocarboxylate + H2O2</text>
        <dbReference type="Rhea" id="RHEA:16789"/>
        <dbReference type="ChEBI" id="CHEBI:15379"/>
        <dbReference type="ChEBI" id="CHEBI:16240"/>
        <dbReference type="ChEBI" id="CHEBI:35179"/>
        <dbReference type="ChEBI" id="CHEBI:58123"/>
        <dbReference type="EC" id="1.1.3.15"/>
    </reaction>
</comment>
<dbReference type="SUPFAM" id="SSF51395">
    <property type="entry name" value="FMN-linked oxidoreductases"/>
    <property type="match status" value="1"/>
</dbReference>
<proteinExistence type="inferred from homology"/>
<organism evidence="17 18">
    <name type="scientific">Alteribacter lacisalsi</name>
    <dbReference type="NCBI Taxonomy" id="2045244"/>
    <lineage>
        <taxon>Bacteria</taxon>
        <taxon>Bacillati</taxon>
        <taxon>Bacillota</taxon>
        <taxon>Bacilli</taxon>
        <taxon>Bacillales</taxon>
        <taxon>Bacillaceae</taxon>
        <taxon>Alteribacter</taxon>
    </lineage>
</organism>
<dbReference type="Pfam" id="PF01070">
    <property type="entry name" value="FMN_dh"/>
    <property type="match status" value="1"/>
</dbReference>
<evidence type="ECO:0000256" key="10">
    <source>
        <dbReference type="ARBA" id="ARBA00050549"/>
    </source>
</evidence>
<sequence length="370" mass="40434">MTSFAHITRAEDLENEARSRMTPGAFEYVRSGSGKEETARRNQTAFSRWDLLPRMLRDVSERSLETRLWNLTLRAPLALAPVGFQTVIHPDGEMGAARAAADMGLPFTASTVSSYSMEDIQSATGCAPSLFQLYWPSDDEVAVSFVRRAEVCGYDAVVVTVDTPLLGYREQDLKNRYFPLAEGAGMANFKTDPVFRERFGLADSSSQTDWQEAIGEVLLNTTLTWERIKWLKEQTRLPVVVKGILHPEDGRFAVEHGLDGIVVSNHGGRQLDGAISSIEALPAVADAVNGRIPVFFDGGVRRGSDIIKALALGADVVSIGRLYAYALTHGEAGVRQVLENLLTDLDVSLALTGCTSVSALNESLLKEKQI</sequence>
<feature type="binding site" evidence="15">
    <location>
        <position position="132"/>
    </location>
    <ligand>
        <name>glyoxylate</name>
        <dbReference type="ChEBI" id="CHEBI:36655"/>
    </ligand>
</feature>
<dbReference type="EC" id="1.1.3.15" evidence="3"/>
<feature type="active site" description="Proton acceptor" evidence="14">
    <location>
        <position position="266"/>
    </location>
</feature>
<reference evidence="17 18" key="1">
    <citation type="submission" date="2017-10" db="EMBL/GenBank/DDBJ databases">
        <title>Bacillus sp. nov., a halophilic bacterium isolated from a Yangshapao Lake.</title>
        <authorList>
            <person name="Wang H."/>
        </authorList>
    </citation>
    <scope>NUCLEOTIDE SEQUENCE [LARGE SCALE GENOMIC DNA]</scope>
    <source>
        <strain evidence="17 18">YSP-3</strain>
    </source>
</reference>
<evidence type="ECO:0000256" key="7">
    <source>
        <dbReference type="ARBA" id="ARBA00024042"/>
    </source>
</evidence>
<keyword evidence="18" id="KW-1185">Reference proteome</keyword>
<feature type="binding site" evidence="15">
    <location>
        <begin position="81"/>
        <end position="83"/>
    </location>
    <ligand>
        <name>FMN</name>
        <dbReference type="ChEBI" id="CHEBI:58210"/>
    </ligand>
</feature>
<dbReference type="PANTHER" id="PTHR10578:SF143">
    <property type="entry name" value="FMN-DEPENDENT ALPHA-HYDROXY ACID DEHYDROGENASE PB1A11.03"/>
    <property type="match status" value="1"/>
</dbReference>
<dbReference type="AlphaFoldDB" id="A0A2W0H6W6"/>